<dbReference type="KEGG" id="xpo:XPG1_3188"/>
<reference evidence="1 2" key="1">
    <citation type="submission" date="2013-07" db="EMBL/GenBank/DDBJ databases">
        <authorList>
            <person name="Genoscope - CEA"/>
        </authorList>
    </citation>
    <scope>NUCLEOTIDE SEQUENCE [LARGE SCALE GENOMIC DNA]</scope>
    <source>
        <strain evidence="1 2">G6</strain>
    </source>
</reference>
<evidence type="ECO:0000313" key="1">
    <source>
        <dbReference type="EMBL" id="CDG22824.1"/>
    </source>
</evidence>
<sequence>MLIVFGVYFDAIAISCEQRLLHEKL</sequence>
<dbReference type="Proteomes" id="UP000032735">
    <property type="component" value="Chromosome"/>
</dbReference>
<dbReference type="HOGENOM" id="CLU_3419348_0_0_6"/>
<organism evidence="1 2">
    <name type="scientific">Xenorhabdus poinarii G6</name>
    <dbReference type="NCBI Taxonomy" id="1354304"/>
    <lineage>
        <taxon>Bacteria</taxon>
        <taxon>Pseudomonadati</taxon>
        <taxon>Pseudomonadota</taxon>
        <taxon>Gammaproteobacteria</taxon>
        <taxon>Enterobacterales</taxon>
        <taxon>Morganellaceae</taxon>
        <taxon>Xenorhabdus</taxon>
    </lineage>
</organism>
<dbReference type="STRING" id="1354304.XPG1_3188"/>
<gene>
    <name evidence="1" type="ORF">XPG1_3188</name>
</gene>
<proteinExistence type="predicted"/>
<protein>
    <submittedName>
        <fullName evidence="1">Uncharacterized protein</fullName>
    </submittedName>
</protein>
<dbReference type="EMBL" id="FO704551">
    <property type="protein sequence ID" value="CDG22824.1"/>
    <property type="molecule type" value="Genomic_DNA"/>
</dbReference>
<keyword evidence="2" id="KW-1185">Reference proteome</keyword>
<dbReference type="AlphaFoldDB" id="A0A068R756"/>
<evidence type="ECO:0000313" key="2">
    <source>
        <dbReference type="Proteomes" id="UP000032735"/>
    </source>
</evidence>
<accession>A0A068R756</accession>
<name>A0A068R756_9GAMM</name>